<reference evidence="2" key="1">
    <citation type="submission" date="2014-09" db="EMBL/GenBank/DDBJ databases">
        <authorList>
            <person name="Magalhaes I.L.F."/>
            <person name="Oliveira U."/>
            <person name="Santos F.R."/>
            <person name="Vidigal T.H.D.A."/>
            <person name="Brescovit A.D."/>
            <person name="Santos A.J."/>
        </authorList>
    </citation>
    <scope>NUCLEOTIDE SEQUENCE</scope>
    <source>
        <tissue evidence="2">Shoot tissue taken approximately 20 cm above the soil surface</tissue>
    </source>
</reference>
<sequence>MVEVRSIWTGAATCVRSESATQCREAAGRRTGGFGGGSGAAGERGRRGKRAAGGGAERKTSGGAEREPSV</sequence>
<dbReference type="AlphaFoldDB" id="A0A0A9FS28"/>
<feature type="compositionally biased region" description="Gly residues" evidence="1">
    <location>
        <begin position="30"/>
        <end position="42"/>
    </location>
</feature>
<reference evidence="2" key="2">
    <citation type="journal article" date="2015" name="Data Brief">
        <title>Shoot transcriptome of the giant reed, Arundo donax.</title>
        <authorList>
            <person name="Barrero R.A."/>
            <person name="Guerrero F.D."/>
            <person name="Moolhuijzen P."/>
            <person name="Goolsby J.A."/>
            <person name="Tidwell J."/>
            <person name="Bellgard S.E."/>
            <person name="Bellgard M.I."/>
        </authorList>
    </citation>
    <scope>NUCLEOTIDE SEQUENCE</scope>
    <source>
        <tissue evidence="2">Shoot tissue taken approximately 20 cm above the soil surface</tissue>
    </source>
</reference>
<feature type="region of interest" description="Disordered" evidence="1">
    <location>
        <begin position="18"/>
        <end position="70"/>
    </location>
</feature>
<proteinExistence type="predicted"/>
<accession>A0A0A9FS28</accession>
<evidence type="ECO:0000313" key="2">
    <source>
        <dbReference type="EMBL" id="JAE15087.1"/>
    </source>
</evidence>
<feature type="compositionally biased region" description="Basic and acidic residues" evidence="1">
    <location>
        <begin position="56"/>
        <end position="70"/>
    </location>
</feature>
<organism evidence="2">
    <name type="scientific">Arundo donax</name>
    <name type="common">Giant reed</name>
    <name type="synonym">Donax arundinaceus</name>
    <dbReference type="NCBI Taxonomy" id="35708"/>
    <lineage>
        <taxon>Eukaryota</taxon>
        <taxon>Viridiplantae</taxon>
        <taxon>Streptophyta</taxon>
        <taxon>Embryophyta</taxon>
        <taxon>Tracheophyta</taxon>
        <taxon>Spermatophyta</taxon>
        <taxon>Magnoliopsida</taxon>
        <taxon>Liliopsida</taxon>
        <taxon>Poales</taxon>
        <taxon>Poaceae</taxon>
        <taxon>PACMAD clade</taxon>
        <taxon>Arundinoideae</taxon>
        <taxon>Arundineae</taxon>
        <taxon>Arundo</taxon>
    </lineage>
</organism>
<dbReference type="EMBL" id="GBRH01182809">
    <property type="protein sequence ID" value="JAE15087.1"/>
    <property type="molecule type" value="Transcribed_RNA"/>
</dbReference>
<evidence type="ECO:0000256" key="1">
    <source>
        <dbReference type="SAM" id="MobiDB-lite"/>
    </source>
</evidence>
<name>A0A0A9FS28_ARUDO</name>
<protein>
    <submittedName>
        <fullName evidence="2">Uncharacterized protein</fullName>
    </submittedName>
</protein>